<comment type="caution">
    <text evidence="2">The sequence shown here is derived from an EMBL/GenBank/DDBJ whole genome shotgun (WGS) entry which is preliminary data.</text>
</comment>
<dbReference type="OrthoDB" id="1274461at2759"/>
<dbReference type="SUPFAM" id="SSF52047">
    <property type="entry name" value="RNI-like"/>
    <property type="match status" value="1"/>
</dbReference>
<proteinExistence type="predicted"/>
<sequence length="260" mass="28663">MIQPRGGPRDPPSPRHPRRRPHLRAWRHRWRHLPVPDFRRCSVGRLGVVSAAQSVLLRHLAQVEDFALDGSSPPLPEADHPRLDDLLIHLSPPRHALKGLVLNLPSYKLHSSVFSCVNLDYLEVKGCLLPGSTPGLVASLPLLHLTRLRVHYTRELEPHLNSAQFDALAALISGCPGLEQLVVIVGPEVAGVKLKIAAPRLRQLEIRARSADWMVEFQSLLPDLAQAKLQLPFFCYAQEGGVEASANFTEHFAGGEAGVA</sequence>
<keyword evidence="3" id="KW-1185">Reference proteome</keyword>
<protein>
    <submittedName>
        <fullName evidence="2">Uncharacterized protein</fullName>
    </submittedName>
</protein>
<organism evidence="2 3">
    <name type="scientific">Miscanthus lutarioriparius</name>
    <dbReference type="NCBI Taxonomy" id="422564"/>
    <lineage>
        <taxon>Eukaryota</taxon>
        <taxon>Viridiplantae</taxon>
        <taxon>Streptophyta</taxon>
        <taxon>Embryophyta</taxon>
        <taxon>Tracheophyta</taxon>
        <taxon>Spermatophyta</taxon>
        <taxon>Magnoliopsida</taxon>
        <taxon>Liliopsida</taxon>
        <taxon>Poales</taxon>
        <taxon>Poaceae</taxon>
        <taxon>PACMAD clade</taxon>
        <taxon>Panicoideae</taxon>
        <taxon>Andropogonodae</taxon>
        <taxon>Andropogoneae</taxon>
        <taxon>Saccharinae</taxon>
        <taxon>Miscanthus</taxon>
    </lineage>
</organism>
<reference evidence="2" key="1">
    <citation type="submission" date="2020-10" db="EMBL/GenBank/DDBJ databases">
        <authorList>
            <person name="Han B."/>
            <person name="Lu T."/>
            <person name="Zhao Q."/>
            <person name="Huang X."/>
            <person name="Zhao Y."/>
        </authorList>
    </citation>
    <scope>NUCLEOTIDE SEQUENCE</scope>
</reference>
<dbReference type="AlphaFoldDB" id="A0A811RIN2"/>
<dbReference type="Proteomes" id="UP000604825">
    <property type="component" value="Unassembled WGS sequence"/>
</dbReference>
<dbReference type="EMBL" id="CAJGYO010000015">
    <property type="protein sequence ID" value="CAD6269837.1"/>
    <property type="molecule type" value="Genomic_DNA"/>
</dbReference>
<evidence type="ECO:0000313" key="2">
    <source>
        <dbReference type="EMBL" id="CAD6269837.1"/>
    </source>
</evidence>
<dbReference type="PANTHER" id="PTHR31639">
    <property type="entry name" value="F-BOX PROTEIN-LIKE"/>
    <property type="match status" value="1"/>
</dbReference>
<name>A0A811RIN2_9POAL</name>
<feature type="region of interest" description="Disordered" evidence="1">
    <location>
        <begin position="1"/>
        <end position="20"/>
    </location>
</feature>
<accession>A0A811RIN2</accession>
<dbReference type="PANTHER" id="PTHR31639:SF56">
    <property type="entry name" value="OS08G0461800 PROTEIN"/>
    <property type="match status" value="1"/>
</dbReference>
<gene>
    <name evidence="2" type="ORF">NCGR_LOCUS53135</name>
</gene>
<evidence type="ECO:0000313" key="3">
    <source>
        <dbReference type="Proteomes" id="UP000604825"/>
    </source>
</evidence>
<evidence type="ECO:0000256" key="1">
    <source>
        <dbReference type="SAM" id="MobiDB-lite"/>
    </source>
</evidence>